<proteinExistence type="predicted"/>
<keyword evidence="3" id="KW-1185">Reference proteome</keyword>
<evidence type="ECO:0000313" key="2">
    <source>
        <dbReference type="EMBL" id="NMF93066.1"/>
    </source>
</evidence>
<organism evidence="2 3">
    <name type="scientific">Aromatoleum buckelii</name>
    <dbReference type="NCBI Taxonomy" id="200254"/>
    <lineage>
        <taxon>Bacteria</taxon>
        <taxon>Pseudomonadati</taxon>
        <taxon>Pseudomonadota</taxon>
        <taxon>Betaproteobacteria</taxon>
        <taxon>Rhodocyclales</taxon>
        <taxon>Rhodocyclaceae</taxon>
        <taxon>Aromatoleum</taxon>
    </lineage>
</organism>
<evidence type="ECO:0000313" key="3">
    <source>
        <dbReference type="Proteomes" id="UP000601990"/>
    </source>
</evidence>
<dbReference type="RefSeq" id="WP_169198355.1">
    <property type="nucleotide sequence ID" value="NZ_WTVH02000008.1"/>
</dbReference>
<name>A0ABX1N060_9RHOO</name>
<dbReference type="Proteomes" id="UP000601990">
    <property type="component" value="Unassembled WGS sequence"/>
</dbReference>
<dbReference type="InterPro" id="IPR018530">
    <property type="entry name" value="SiaC"/>
</dbReference>
<dbReference type="EMBL" id="WTVH01000010">
    <property type="protein sequence ID" value="NMF93066.1"/>
    <property type="molecule type" value="Genomic_DNA"/>
</dbReference>
<reference evidence="2" key="1">
    <citation type="submission" date="2019-12" db="EMBL/GenBank/DDBJ databases">
        <title>Comparative genomics gives insights into the taxonomy of the Azoarcus-Aromatoleum group and reveals separate origins of nif in the plant-associated Azoarcus and non-plant-associated Aromatoleum sub-groups.</title>
        <authorList>
            <person name="Lafos M."/>
            <person name="Maluk M."/>
            <person name="Batista M."/>
            <person name="Junghare M."/>
            <person name="Carmona M."/>
            <person name="Faoro H."/>
            <person name="Cruz L.M."/>
            <person name="Battistoni F."/>
            <person name="De Souza E."/>
            <person name="Pedrosa F."/>
            <person name="Chen W.-M."/>
            <person name="Poole P.S."/>
            <person name="Dixon R.A."/>
            <person name="James E.K."/>
        </authorList>
    </citation>
    <scope>NUCLEOTIDE SEQUENCE</scope>
    <source>
        <strain evidence="2">U120</strain>
    </source>
</reference>
<feature type="domain" description="SiaC family regulatory phosphoprotein" evidence="1">
    <location>
        <begin position="6"/>
        <end position="123"/>
    </location>
</feature>
<protein>
    <submittedName>
        <fullName evidence="2">DUF1987 domain-containing protein</fullName>
    </submittedName>
</protein>
<evidence type="ECO:0000259" key="1">
    <source>
        <dbReference type="Pfam" id="PF09345"/>
    </source>
</evidence>
<dbReference type="NCBIfam" id="NF038265">
    <property type="entry name" value="phos_prot_SiaC"/>
    <property type="match status" value="1"/>
</dbReference>
<dbReference type="Pfam" id="PF09345">
    <property type="entry name" value="SiaC"/>
    <property type="match status" value="1"/>
</dbReference>
<sequence length="125" mass="14371">MNDFEIPATESTPLIRTDRTAGRLEMSGDSYPENSFELFQPVIDWLAGFLDQVLQPLTLELKLMYLNTSSVRAMMDIFDALQDAHERGQAVTVNWRYDRDNERVADLAAEFKEDYTFPFEIIPGS</sequence>
<gene>
    <name evidence="2" type="ORF">GO608_06960</name>
</gene>
<accession>A0ABX1N060</accession>
<comment type="caution">
    <text evidence="2">The sequence shown here is derived from an EMBL/GenBank/DDBJ whole genome shotgun (WGS) entry which is preliminary data.</text>
</comment>